<name>A0A9D1HVY4_9BACT</name>
<comment type="caution">
    <text evidence="2">The sequence shown here is derived from an EMBL/GenBank/DDBJ whole genome shotgun (WGS) entry which is preliminary data.</text>
</comment>
<proteinExistence type="predicted"/>
<keyword evidence="1" id="KW-0175">Coiled coil</keyword>
<dbReference type="AlphaFoldDB" id="A0A9D1HVY4"/>
<organism evidence="2 3">
    <name type="scientific">Candidatus Fimihabitans intestinipullorum</name>
    <dbReference type="NCBI Taxonomy" id="2840820"/>
    <lineage>
        <taxon>Bacteria</taxon>
        <taxon>Bacillati</taxon>
        <taxon>Mycoplasmatota</taxon>
        <taxon>Mycoplasmatota incertae sedis</taxon>
        <taxon>Candidatus Fimihabitans</taxon>
    </lineage>
</organism>
<sequence>MSLPSTGIMKKNEKKNMFAREMNRILSLPKNSFQELIEDCKEKGIAQAAKDYNFNPDVLFLAYQNYEEEKAIKERKKQGITRESLICNVQTFVDPNSYIKYIAGRNNDGELLFYQEYSATAMRNLNRILLKNAKQLLTQNTKDMSTNLKKIVSEWKWYIKNEEKINDLKKKAKALIKKKDDKKVWSMLQIRLWELNDPNLTLKALNRRINQQEAFLQRLEQENTKVEEHRITWESIPYHISETNTTGTISEKDFLLNGIFNVTELQCEDLTQIKALNPLGNAKNYTYTMMKKNLMSQIGHFFSTLEQYQLTKEDLTPRLINYYNRYTLFLENINFIDLLSRHQQLEKHPEILSELLTTKIEGYETNIGYLSRTEWFLLDKYFGMNYLVSFEPDFDGHREFYLLETRHNHNQKNPVSRRMKTNIQKMLAELDASEQGTVYTPTFTQLLEHARWFLNEEDPLQIMLDGKAPKIVSEKIPMKKKE</sequence>
<feature type="coiled-coil region" evidence="1">
    <location>
        <begin position="202"/>
        <end position="229"/>
    </location>
</feature>
<reference evidence="2" key="2">
    <citation type="journal article" date="2021" name="PeerJ">
        <title>Extensive microbial diversity within the chicken gut microbiome revealed by metagenomics and culture.</title>
        <authorList>
            <person name="Gilroy R."/>
            <person name="Ravi A."/>
            <person name="Getino M."/>
            <person name="Pursley I."/>
            <person name="Horton D.L."/>
            <person name="Alikhan N.F."/>
            <person name="Baker D."/>
            <person name="Gharbi K."/>
            <person name="Hall N."/>
            <person name="Watson M."/>
            <person name="Adriaenssens E.M."/>
            <person name="Foster-Nyarko E."/>
            <person name="Jarju S."/>
            <person name="Secka A."/>
            <person name="Antonio M."/>
            <person name="Oren A."/>
            <person name="Chaudhuri R.R."/>
            <person name="La Ragione R."/>
            <person name="Hildebrand F."/>
            <person name="Pallen M.J."/>
        </authorList>
    </citation>
    <scope>NUCLEOTIDE SEQUENCE</scope>
    <source>
        <strain evidence="2">CHK197-8231</strain>
    </source>
</reference>
<dbReference type="Proteomes" id="UP000824087">
    <property type="component" value="Unassembled WGS sequence"/>
</dbReference>
<accession>A0A9D1HVY4</accession>
<gene>
    <name evidence="2" type="ORF">IAD49_05515</name>
</gene>
<evidence type="ECO:0000256" key="1">
    <source>
        <dbReference type="SAM" id="Coils"/>
    </source>
</evidence>
<dbReference type="EMBL" id="DVML01000032">
    <property type="protein sequence ID" value="HIU23022.1"/>
    <property type="molecule type" value="Genomic_DNA"/>
</dbReference>
<reference evidence="2" key="1">
    <citation type="submission" date="2020-10" db="EMBL/GenBank/DDBJ databases">
        <authorList>
            <person name="Gilroy R."/>
        </authorList>
    </citation>
    <scope>NUCLEOTIDE SEQUENCE</scope>
    <source>
        <strain evidence="2">CHK197-8231</strain>
    </source>
</reference>
<protein>
    <submittedName>
        <fullName evidence="2">Uncharacterized protein</fullName>
    </submittedName>
</protein>
<evidence type="ECO:0000313" key="2">
    <source>
        <dbReference type="EMBL" id="HIU23022.1"/>
    </source>
</evidence>
<evidence type="ECO:0000313" key="3">
    <source>
        <dbReference type="Proteomes" id="UP000824087"/>
    </source>
</evidence>